<proteinExistence type="predicted"/>
<dbReference type="NCBIfam" id="TIGR04088">
    <property type="entry name" value="cognate_SipW"/>
    <property type="match status" value="1"/>
</dbReference>
<keyword evidence="2" id="KW-1133">Transmembrane helix</keyword>
<evidence type="ECO:0000313" key="3">
    <source>
        <dbReference type="EMBL" id="GAA3945032.1"/>
    </source>
</evidence>
<evidence type="ECO:0000256" key="1">
    <source>
        <dbReference type="SAM" id="MobiDB-lite"/>
    </source>
</evidence>
<evidence type="ECO:0000256" key="2">
    <source>
        <dbReference type="SAM" id="Phobius"/>
    </source>
</evidence>
<accession>A0ABP7NEU7</accession>
<name>A0ABP7NEU7_9MICO</name>
<dbReference type="RefSeq" id="WP_344819790.1">
    <property type="nucleotide sequence ID" value="NZ_BAABCP010000001.1"/>
</dbReference>
<evidence type="ECO:0008006" key="5">
    <source>
        <dbReference type="Google" id="ProtNLM"/>
    </source>
</evidence>
<dbReference type="EMBL" id="BAABCP010000001">
    <property type="protein sequence ID" value="GAA3945032.1"/>
    <property type="molecule type" value="Genomic_DNA"/>
</dbReference>
<keyword evidence="2" id="KW-0472">Membrane</keyword>
<feature type="region of interest" description="Disordered" evidence="1">
    <location>
        <begin position="1"/>
        <end position="22"/>
    </location>
</feature>
<gene>
    <name evidence="3" type="ORF">GCM10022383_23640</name>
</gene>
<comment type="caution">
    <text evidence="3">The sequence shown here is derived from an EMBL/GenBank/DDBJ whole genome shotgun (WGS) entry which is preliminary data.</text>
</comment>
<keyword evidence="2" id="KW-0812">Transmembrane</keyword>
<dbReference type="Proteomes" id="UP001501591">
    <property type="component" value="Unassembled WGS sequence"/>
</dbReference>
<sequence>MDGREPVTQTRRGRRVSHNEQRRRTLLRARALLAAALVLGIGGTVTVAAWTDQEHATTTVTAGRFAIESRVSGTTWASNDTTAVTLPLAATDLYPNQSRAAWVQLRTAAGSVPGTVSLTAVQVALPADTAPHTDLRDALRVRAAPVADVGGCGPAAVLGPDVGITAVPPQSAQTLAGDGQSVVTYCIVVSLPATAVSTAQGGHVEATWTFTGTTDGVRP</sequence>
<dbReference type="InterPro" id="IPR023833">
    <property type="entry name" value="Signal_pept_SipW-depend-type"/>
</dbReference>
<protein>
    <recommendedName>
        <fullName evidence="5">Ribosomally synthesized peptide with SipW-like signal peptide</fullName>
    </recommendedName>
</protein>
<keyword evidence="4" id="KW-1185">Reference proteome</keyword>
<feature type="transmembrane region" description="Helical" evidence="2">
    <location>
        <begin position="31"/>
        <end position="50"/>
    </location>
</feature>
<reference evidence="4" key="1">
    <citation type="journal article" date="2019" name="Int. J. Syst. Evol. Microbiol.">
        <title>The Global Catalogue of Microorganisms (GCM) 10K type strain sequencing project: providing services to taxonomists for standard genome sequencing and annotation.</title>
        <authorList>
            <consortium name="The Broad Institute Genomics Platform"/>
            <consortium name="The Broad Institute Genome Sequencing Center for Infectious Disease"/>
            <person name="Wu L."/>
            <person name="Ma J."/>
        </authorList>
    </citation>
    <scope>NUCLEOTIDE SEQUENCE [LARGE SCALE GENOMIC DNA]</scope>
    <source>
        <strain evidence="4">JCM 17024</strain>
    </source>
</reference>
<evidence type="ECO:0000313" key="4">
    <source>
        <dbReference type="Proteomes" id="UP001501591"/>
    </source>
</evidence>
<organism evidence="3 4">
    <name type="scientific">Microbacterium soli</name>
    <dbReference type="NCBI Taxonomy" id="446075"/>
    <lineage>
        <taxon>Bacteria</taxon>
        <taxon>Bacillati</taxon>
        <taxon>Actinomycetota</taxon>
        <taxon>Actinomycetes</taxon>
        <taxon>Micrococcales</taxon>
        <taxon>Microbacteriaceae</taxon>
        <taxon>Microbacterium</taxon>
    </lineage>
</organism>